<evidence type="ECO:0000256" key="4">
    <source>
        <dbReference type="ARBA" id="ARBA00023180"/>
    </source>
</evidence>
<dbReference type="InterPro" id="IPR001360">
    <property type="entry name" value="Glyco_hydro_1"/>
</dbReference>
<keyword evidence="3" id="KW-0378">Hydrolase</keyword>
<dbReference type="InterPro" id="IPR017853">
    <property type="entry name" value="GH"/>
</dbReference>
<dbReference type="GO" id="GO:0004553">
    <property type="term" value="F:hydrolase activity, hydrolyzing O-glycosyl compounds"/>
    <property type="evidence" value="ECO:0007669"/>
    <property type="project" value="InterPro"/>
</dbReference>
<gene>
    <name evidence="8" type="ORF">V1264_023467</name>
</gene>
<feature type="signal peptide" evidence="7">
    <location>
        <begin position="1"/>
        <end position="16"/>
    </location>
</feature>
<comment type="subunit">
    <text evidence="2">Homodimer.</text>
</comment>
<evidence type="ECO:0000256" key="1">
    <source>
        <dbReference type="ARBA" id="ARBA00010838"/>
    </source>
</evidence>
<dbReference type="FunFam" id="3.20.20.80:FF:000013">
    <property type="entry name" value="lactase-phlorizin hydrolase"/>
    <property type="match status" value="1"/>
</dbReference>
<organism evidence="8 9">
    <name type="scientific">Littorina saxatilis</name>
    <dbReference type="NCBI Taxonomy" id="31220"/>
    <lineage>
        <taxon>Eukaryota</taxon>
        <taxon>Metazoa</taxon>
        <taxon>Spiralia</taxon>
        <taxon>Lophotrochozoa</taxon>
        <taxon>Mollusca</taxon>
        <taxon>Gastropoda</taxon>
        <taxon>Caenogastropoda</taxon>
        <taxon>Littorinimorpha</taxon>
        <taxon>Littorinoidea</taxon>
        <taxon>Littorinidae</taxon>
        <taxon>Littorina</taxon>
    </lineage>
</organism>
<feature type="chain" id="PRO_5043041475" evidence="7">
    <location>
        <begin position="17"/>
        <end position="509"/>
    </location>
</feature>
<name>A0AAN9GAH7_9CAEN</name>
<dbReference type="Gene3D" id="3.20.20.80">
    <property type="entry name" value="Glycosidases"/>
    <property type="match status" value="1"/>
</dbReference>
<comment type="similarity">
    <text evidence="1 6">Belongs to the glycosyl hydrolase 1 family.</text>
</comment>
<dbReference type="InterPro" id="IPR033132">
    <property type="entry name" value="GH_1_N_CS"/>
</dbReference>
<evidence type="ECO:0000256" key="6">
    <source>
        <dbReference type="RuleBase" id="RU003690"/>
    </source>
</evidence>
<evidence type="ECO:0000256" key="5">
    <source>
        <dbReference type="ARBA" id="ARBA00023295"/>
    </source>
</evidence>
<protein>
    <submittedName>
        <fullName evidence="8">Uncharacterized protein</fullName>
    </submittedName>
</protein>
<dbReference type="PRINTS" id="PR00131">
    <property type="entry name" value="GLHYDRLASE1"/>
</dbReference>
<sequence>MLQLKMLVLFFMVVSSVFRCSATADQRDFTDAFYYGVLPDSFTWGVSTAAYQIEGAWNEDGKSEHIWDRFCHEGGHVDRNHTGDVACDSYHKWRDDITILKELGVKHYRFSLSWSRIVPDPTTGVVNQAGVDFYLNLITAVKQAGIEPLVTLFHWDLPQILEDNGSWGNETIIQQYKHYADVAFSHFGHLVKYWLTFNEPWVVTWQGYGIGDYAPGIKQPATLPYLYAHNIIKCHAQAWHLYDTTYRARFNGMVSITLNTDFFAPKNSSKPEDVEAAERAAQFSVGWFAHPIYVDGDYPQVMKDYVQRNSNTIDGSSRLPKFTVSEKLFIKGTFDYFGLNHYSTSLCEPADAAYQASVPKGYLGDMEVKLTRDPKWRKAASSYLYYVPWGMRGILNFIRTHYNNTPVIVTENGVTDHNGTLHDSFRIDYLRSYMNELIKAVLIDKCNVIGYTVWSIMDNFEWARGYTEKFGLYYVDFDNPQRPRVAKQSAMFYKGVIADRGFPDPGIIG</sequence>
<evidence type="ECO:0000256" key="2">
    <source>
        <dbReference type="ARBA" id="ARBA00011738"/>
    </source>
</evidence>
<dbReference type="PANTHER" id="PTHR10353:SF36">
    <property type="entry name" value="LP05116P"/>
    <property type="match status" value="1"/>
</dbReference>
<dbReference type="AlphaFoldDB" id="A0AAN9GAH7"/>
<evidence type="ECO:0000313" key="9">
    <source>
        <dbReference type="Proteomes" id="UP001374579"/>
    </source>
</evidence>
<reference evidence="8 9" key="1">
    <citation type="submission" date="2024-02" db="EMBL/GenBank/DDBJ databases">
        <title>Chromosome-scale genome assembly of the rough periwinkle Littorina saxatilis.</title>
        <authorList>
            <person name="De Jode A."/>
            <person name="Faria R."/>
            <person name="Formenti G."/>
            <person name="Sims Y."/>
            <person name="Smith T.P."/>
            <person name="Tracey A."/>
            <person name="Wood J.M.D."/>
            <person name="Zagrodzka Z.B."/>
            <person name="Johannesson K."/>
            <person name="Butlin R.K."/>
            <person name="Leder E.H."/>
        </authorList>
    </citation>
    <scope>NUCLEOTIDE SEQUENCE [LARGE SCALE GENOMIC DNA]</scope>
    <source>
        <strain evidence="8">Snail1</strain>
        <tissue evidence="8">Muscle</tissue>
    </source>
</reference>
<evidence type="ECO:0000313" key="8">
    <source>
        <dbReference type="EMBL" id="KAK7100534.1"/>
    </source>
</evidence>
<comment type="caution">
    <text evidence="8">The sequence shown here is derived from an EMBL/GenBank/DDBJ whole genome shotgun (WGS) entry which is preliminary data.</text>
</comment>
<evidence type="ECO:0000256" key="7">
    <source>
        <dbReference type="SAM" id="SignalP"/>
    </source>
</evidence>
<dbReference type="Proteomes" id="UP001374579">
    <property type="component" value="Unassembled WGS sequence"/>
</dbReference>
<dbReference type="SUPFAM" id="SSF51445">
    <property type="entry name" value="(Trans)glycosidases"/>
    <property type="match status" value="1"/>
</dbReference>
<dbReference type="EMBL" id="JBAMIC010000011">
    <property type="protein sequence ID" value="KAK7100534.1"/>
    <property type="molecule type" value="Genomic_DNA"/>
</dbReference>
<dbReference type="PANTHER" id="PTHR10353">
    <property type="entry name" value="GLYCOSYL HYDROLASE"/>
    <property type="match status" value="1"/>
</dbReference>
<dbReference type="GO" id="GO:0005975">
    <property type="term" value="P:carbohydrate metabolic process"/>
    <property type="evidence" value="ECO:0007669"/>
    <property type="project" value="InterPro"/>
</dbReference>
<keyword evidence="4" id="KW-0325">Glycoprotein</keyword>
<accession>A0AAN9GAH7</accession>
<keyword evidence="9" id="KW-1185">Reference proteome</keyword>
<proteinExistence type="inferred from homology"/>
<dbReference type="PROSITE" id="PS00653">
    <property type="entry name" value="GLYCOSYL_HYDROL_F1_2"/>
    <property type="match status" value="1"/>
</dbReference>
<dbReference type="Pfam" id="PF00232">
    <property type="entry name" value="Glyco_hydro_1"/>
    <property type="match status" value="1"/>
</dbReference>
<keyword evidence="7" id="KW-0732">Signal</keyword>
<evidence type="ECO:0000256" key="3">
    <source>
        <dbReference type="ARBA" id="ARBA00022801"/>
    </source>
</evidence>
<keyword evidence="5" id="KW-0326">Glycosidase</keyword>